<dbReference type="SUPFAM" id="SSF81382">
    <property type="entry name" value="Skp1 dimerisation domain-like"/>
    <property type="match status" value="1"/>
</dbReference>
<dbReference type="EMBL" id="LR877161">
    <property type="protein sequence ID" value="CAD2220442.1"/>
    <property type="molecule type" value="Genomic_DNA"/>
</dbReference>
<dbReference type="Gene3D" id="3.30.710.10">
    <property type="entry name" value="Potassium Channel Kv1.1, Chain A"/>
    <property type="match status" value="1"/>
</dbReference>
<accession>A0A7G2CQI7</accession>
<evidence type="ECO:0000313" key="1">
    <source>
        <dbReference type="EMBL" id="CAD2220442.1"/>
    </source>
</evidence>
<gene>
    <name evidence="1" type="ORF">ADEAN_000796400</name>
</gene>
<proteinExistence type="predicted"/>
<dbReference type="OrthoDB" id="271800at2759"/>
<sequence length="101" mass="11667">MTIETNFTEKERALLKRADDANQLPEMMEAVNDLEIENVQALLAAYIACRIDEISRAAPDIMSGAELLRTFLKIKNDWTEEEMGHLRKEMEYAKKMDPSVY</sequence>
<name>A0A7G2CQI7_9TRYP</name>
<protein>
    <submittedName>
        <fullName evidence="1">Skp1 family, dimerisation domain containing protein, putative</fullName>
    </submittedName>
</protein>
<keyword evidence="2" id="KW-1185">Reference proteome</keyword>
<evidence type="ECO:0000313" key="2">
    <source>
        <dbReference type="Proteomes" id="UP000515908"/>
    </source>
</evidence>
<dbReference type="GO" id="GO:0006511">
    <property type="term" value="P:ubiquitin-dependent protein catabolic process"/>
    <property type="evidence" value="ECO:0007669"/>
    <property type="project" value="InterPro"/>
</dbReference>
<reference evidence="1 2" key="1">
    <citation type="submission" date="2020-08" db="EMBL/GenBank/DDBJ databases">
        <authorList>
            <person name="Newling K."/>
            <person name="Davey J."/>
            <person name="Forrester S."/>
        </authorList>
    </citation>
    <scope>NUCLEOTIDE SEQUENCE [LARGE SCALE GENOMIC DNA]</scope>
    <source>
        <strain evidence="2">Crithidia deanei Carvalho (ATCC PRA-265)</strain>
    </source>
</reference>
<dbReference type="InterPro" id="IPR011333">
    <property type="entry name" value="SKP1/BTB/POZ_sf"/>
</dbReference>
<organism evidence="1 2">
    <name type="scientific">Angomonas deanei</name>
    <dbReference type="NCBI Taxonomy" id="59799"/>
    <lineage>
        <taxon>Eukaryota</taxon>
        <taxon>Discoba</taxon>
        <taxon>Euglenozoa</taxon>
        <taxon>Kinetoplastea</taxon>
        <taxon>Metakinetoplastina</taxon>
        <taxon>Trypanosomatida</taxon>
        <taxon>Trypanosomatidae</taxon>
        <taxon>Strigomonadinae</taxon>
        <taxon>Angomonas</taxon>
    </lineage>
</organism>
<dbReference type="Proteomes" id="UP000515908">
    <property type="component" value="Chromosome 17"/>
</dbReference>
<dbReference type="InterPro" id="IPR036296">
    <property type="entry name" value="SKP1-like_dim_sf"/>
</dbReference>
<dbReference type="AlphaFoldDB" id="A0A7G2CQI7"/>
<dbReference type="VEuPathDB" id="TriTrypDB:ADEAN_000796400"/>